<sequence>MASDDVLTEGEIDALMESVDENTSADDSADDGQFRRFDFSAREQSLLREFVALGPLIERHADMLGTALENSFSIDFLVRAETPELVTVADAIASLEPSVAVTTTSLSPLAGPVFCISPSGLLSFAVNAYFGGGGAPQENTRTSLTPTELRLAERIAEFQIASIVESWREKLPLEAGELGTMGVPDRLEMLPSSDILLSLVFSLSVGEFSSSVNLLLPFASLEPYRARFAPPRKKDEPSDGQSWEPFFRRELPGIELDLAGVLATQSIALSDLLELEAGAVIPLKSTEEVILKIENVTLAEGRYGSFDGKKAVQVQTLASSLLPATN</sequence>
<name>A0ABZ0IC01_9GAMM</name>
<evidence type="ECO:0000256" key="4">
    <source>
        <dbReference type="ARBA" id="ARBA00021898"/>
    </source>
</evidence>
<keyword evidence="7" id="KW-0283">Flagellar rotation</keyword>
<organism evidence="12 13">
    <name type="scientific">Congregibacter brevis</name>
    <dbReference type="NCBI Taxonomy" id="3081201"/>
    <lineage>
        <taxon>Bacteria</taxon>
        <taxon>Pseudomonadati</taxon>
        <taxon>Pseudomonadota</taxon>
        <taxon>Gammaproteobacteria</taxon>
        <taxon>Cellvibrionales</taxon>
        <taxon>Halieaceae</taxon>
        <taxon>Congregibacter</taxon>
    </lineage>
</organism>
<evidence type="ECO:0000256" key="1">
    <source>
        <dbReference type="ARBA" id="ARBA00004117"/>
    </source>
</evidence>
<dbReference type="SUPFAM" id="SSF101801">
    <property type="entry name" value="Surface presentation of antigens (SPOA)"/>
    <property type="match status" value="1"/>
</dbReference>
<dbReference type="Proteomes" id="UP001626549">
    <property type="component" value="Chromosome"/>
</dbReference>
<reference evidence="12 13" key="1">
    <citation type="submission" date="2023-10" db="EMBL/GenBank/DDBJ databases">
        <title>Two novel species belonging to the OM43/NOR5 clade.</title>
        <authorList>
            <person name="Park M."/>
        </authorList>
    </citation>
    <scope>NUCLEOTIDE SEQUENCE [LARGE SCALE GENOMIC DNA]</scope>
    <source>
        <strain evidence="12 13">IMCC45268</strain>
    </source>
</reference>
<comment type="function">
    <text evidence="10">FliM is one of three proteins (FliG, FliN, FliM) that forms the rotor-mounted switch complex (C ring), located at the base of the basal body. This complex interacts with the CheY and CheZ chemotaxis proteins, in addition to contacting components of the motor that determine the direction of flagellar rotation.</text>
</comment>
<keyword evidence="5" id="KW-1003">Cell membrane</keyword>
<evidence type="ECO:0000256" key="5">
    <source>
        <dbReference type="ARBA" id="ARBA00022475"/>
    </source>
</evidence>
<gene>
    <name evidence="12" type="ORF">R0137_15490</name>
</gene>
<dbReference type="Pfam" id="PF02154">
    <property type="entry name" value="FliM"/>
    <property type="match status" value="1"/>
</dbReference>
<dbReference type="RefSeq" id="WP_407327310.1">
    <property type="nucleotide sequence ID" value="NZ_CP136865.1"/>
</dbReference>
<keyword evidence="12" id="KW-0282">Flagellum</keyword>
<evidence type="ECO:0000313" key="13">
    <source>
        <dbReference type="Proteomes" id="UP001626549"/>
    </source>
</evidence>
<keyword evidence="13" id="KW-1185">Reference proteome</keyword>
<feature type="domain" description="Flagellar motor switch protein FliN-like C-terminal" evidence="11">
    <location>
        <begin position="250"/>
        <end position="316"/>
    </location>
</feature>
<keyword evidence="12" id="KW-0966">Cell projection</keyword>
<evidence type="ECO:0000256" key="3">
    <source>
        <dbReference type="ARBA" id="ARBA00011049"/>
    </source>
</evidence>
<dbReference type="PANTHER" id="PTHR30034:SF6">
    <property type="entry name" value="YOP PROTEINS TRANSLOCATION PROTEIN Q"/>
    <property type="match status" value="1"/>
</dbReference>
<dbReference type="InterPro" id="IPR028976">
    <property type="entry name" value="CheC-like_sf"/>
</dbReference>
<dbReference type="Gene3D" id="3.40.1550.10">
    <property type="entry name" value="CheC-like"/>
    <property type="match status" value="1"/>
</dbReference>
<dbReference type="CDD" id="cd17908">
    <property type="entry name" value="FliM"/>
    <property type="match status" value="1"/>
</dbReference>
<evidence type="ECO:0000313" key="12">
    <source>
        <dbReference type="EMBL" id="WOJ96633.1"/>
    </source>
</evidence>
<comment type="similarity">
    <text evidence="3">Belongs to the FliM family.</text>
</comment>
<dbReference type="PANTHER" id="PTHR30034">
    <property type="entry name" value="FLAGELLAR MOTOR SWITCH PROTEIN FLIM"/>
    <property type="match status" value="1"/>
</dbReference>
<dbReference type="EMBL" id="CP136865">
    <property type="protein sequence ID" value="WOJ96633.1"/>
    <property type="molecule type" value="Genomic_DNA"/>
</dbReference>
<evidence type="ECO:0000256" key="6">
    <source>
        <dbReference type="ARBA" id="ARBA00022500"/>
    </source>
</evidence>
<keyword evidence="12" id="KW-0969">Cilium</keyword>
<proteinExistence type="inferred from homology"/>
<evidence type="ECO:0000256" key="10">
    <source>
        <dbReference type="ARBA" id="ARBA00025044"/>
    </source>
</evidence>
<evidence type="ECO:0000256" key="9">
    <source>
        <dbReference type="ARBA" id="ARBA00023143"/>
    </source>
</evidence>
<keyword evidence="8" id="KW-0472">Membrane</keyword>
<protein>
    <recommendedName>
        <fullName evidence="4">Flagellar motor switch protein FliM</fullName>
    </recommendedName>
</protein>
<evidence type="ECO:0000256" key="8">
    <source>
        <dbReference type="ARBA" id="ARBA00023136"/>
    </source>
</evidence>
<evidence type="ECO:0000256" key="2">
    <source>
        <dbReference type="ARBA" id="ARBA00004202"/>
    </source>
</evidence>
<dbReference type="Gene3D" id="2.30.330.10">
    <property type="entry name" value="SpoA-like"/>
    <property type="match status" value="1"/>
</dbReference>
<accession>A0ABZ0IC01</accession>
<dbReference type="InterPro" id="IPR036429">
    <property type="entry name" value="SpoA-like_sf"/>
</dbReference>
<evidence type="ECO:0000259" key="11">
    <source>
        <dbReference type="Pfam" id="PF01052"/>
    </source>
</evidence>
<keyword evidence="9" id="KW-0975">Bacterial flagellum</keyword>
<keyword evidence="6" id="KW-0145">Chemotaxis</keyword>
<dbReference type="InterPro" id="IPR001543">
    <property type="entry name" value="FliN-like_C"/>
</dbReference>
<dbReference type="Pfam" id="PF01052">
    <property type="entry name" value="FliMN_C"/>
    <property type="match status" value="1"/>
</dbReference>
<dbReference type="InterPro" id="IPR001689">
    <property type="entry name" value="Flag_FliM"/>
</dbReference>
<evidence type="ECO:0000256" key="7">
    <source>
        <dbReference type="ARBA" id="ARBA00022779"/>
    </source>
</evidence>
<comment type="subcellular location">
    <subcellularLocation>
        <location evidence="1">Bacterial flagellum basal body</location>
    </subcellularLocation>
    <subcellularLocation>
        <location evidence="2">Cell membrane</location>
        <topology evidence="2">Peripheral membrane protein</topology>
    </subcellularLocation>
</comment>